<dbReference type="EMBL" id="CP144753">
    <property type="protein sequence ID" value="WVZ93088.1"/>
    <property type="molecule type" value="Genomic_DNA"/>
</dbReference>
<gene>
    <name evidence="4" type="ORF">U9M48_039099</name>
</gene>
<evidence type="ECO:0000256" key="3">
    <source>
        <dbReference type="ARBA" id="ARBA00023315"/>
    </source>
</evidence>
<dbReference type="InterPro" id="IPR023213">
    <property type="entry name" value="CAT-like_dom_sf"/>
</dbReference>
<comment type="similarity">
    <text evidence="1">Belongs to the plant acyltransferase family.</text>
</comment>
<dbReference type="Proteomes" id="UP001341281">
    <property type="component" value="Chromosome 09"/>
</dbReference>
<organism evidence="4 5">
    <name type="scientific">Paspalum notatum var. saurae</name>
    <dbReference type="NCBI Taxonomy" id="547442"/>
    <lineage>
        <taxon>Eukaryota</taxon>
        <taxon>Viridiplantae</taxon>
        <taxon>Streptophyta</taxon>
        <taxon>Embryophyta</taxon>
        <taxon>Tracheophyta</taxon>
        <taxon>Spermatophyta</taxon>
        <taxon>Magnoliopsida</taxon>
        <taxon>Liliopsida</taxon>
        <taxon>Poales</taxon>
        <taxon>Poaceae</taxon>
        <taxon>PACMAD clade</taxon>
        <taxon>Panicoideae</taxon>
        <taxon>Andropogonodae</taxon>
        <taxon>Paspaleae</taxon>
        <taxon>Paspalinae</taxon>
        <taxon>Paspalum</taxon>
    </lineage>
</organism>
<evidence type="ECO:0000313" key="5">
    <source>
        <dbReference type="Proteomes" id="UP001341281"/>
    </source>
</evidence>
<evidence type="ECO:0000313" key="4">
    <source>
        <dbReference type="EMBL" id="WVZ93088.1"/>
    </source>
</evidence>
<dbReference type="Pfam" id="PF02458">
    <property type="entry name" value="Transferase"/>
    <property type="match status" value="1"/>
</dbReference>
<proteinExistence type="inferred from homology"/>
<dbReference type="Gene3D" id="3.30.559.10">
    <property type="entry name" value="Chloramphenicol acetyltransferase-like domain"/>
    <property type="match status" value="2"/>
</dbReference>
<dbReference type="PANTHER" id="PTHR31642:SF16">
    <property type="entry name" value="OS08G0543400 PROTEIN"/>
    <property type="match status" value="1"/>
</dbReference>
<dbReference type="GO" id="GO:0016747">
    <property type="term" value="F:acyltransferase activity, transferring groups other than amino-acyl groups"/>
    <property type="evidence" value="ECO:0007669"/>
    <property type="project" value="UniProtKB-ARBA"/>
</dbReference>
<sequence length="444" mass="48511">MDSDEVQVQVMESSLVAPSEATPRRELCLSPLDLVQGHRSHTPTVYLYHRSSYDTETDGFFDVTRLKESMAKALVSFYPLAGRLGIGGNGKTKINCNEEGALFVVARSRHLSVHDIRNMKPSPELRRLLVPAIVEPFSSVIMAIQVTSLKCGGVAIGAAIHHATADAFGALHFFQTWSAISRNGLHAAVDPPFHDRTLLQARSPPAVHPDALAKFSSKLTFLDTMGPTESVVLDISRDQVASVKHLCDGASTFCSISALVWQSVCMVRRLPRDSQARVTFPVNIRRKVRPPLPDHYFGNALIRVCASGAAHDIASEALASIAGRIRGVISEIDDEMVHSAIDYIELMDDRRMSSSRQQDKMTKGSLPETDLYIVSWLGTPMLDADFGWGSPQVMSVAESIRGGFVFLMSSDDGADSGGGVRVLMSMEAQNIKEIERLLYAKLSS</sequence>
<keyword evidence="5" id="KW-1185">Reference proteome</keyword>
<keyword evidence="3" id="KW-0012">Acyltransferase</keyword>
<name>A0AAQ3XBR1_PASNO</name>
<dbReference type="AlphaFoldDB" id="A0AAQ3XBR1"/>
<protein>
    <submittedName>
        <fullName evidence="4">Uncharacterized protein</fullName>
    </submittedName>
</protein>
<keyword evidence="2" id="KW-0808">Transferase</keyword>
<evidence type="ECO:0000256" key="1">
    <source>
        <dbReference type="ARBA" id="ARBA00009861"/>
    </source>
</evidence>
<dbReference type="PANTHER" id="PTHR31642">
    <property type="entry name" value="TRICHOTHECENE 3-O-ACETYLTRANSFERASE"/>
    <property type="match status" value="1"/>
</dbReference>
<accession>A0AAQ3XBR1</accession>
<evidence type="ECO:0000256" key="2">
    <source>
        <dbReference type="ARBA" id="ARBA00022679"/>
    </source>
</evidence>
<dbReference type="InterPro" id="IPR050317">
    <property type="entry name" value="Plant_Fungal_Acyltransferase"/>
</dbReference>
<reference evidence="4 5" key="1">
    <citation type="submission" date="2024-02" db="EMBL/GenBank/DDBJ databases">
        <title>High-quality chromosome-scale genome assembly of Pensacola bahiagrass (Paspalum notatum Flugge var. saurae).</title>
        <authorList>
            <person name="Vega J.M."/>
            <person name="Podio M."/>
            <person name="Orjuela J."/>
            <person name="Siena L.A."/>
            <person name="Pessino S.C."/>
            <person name="Combes M.C."/>
            <person name="Mariac C."/>
            <person name="Albertini E."/>
            <person name="Pupilli F."/>
            <person name="Ortiz J.P.A."/>
            <person name="Leblanc O."/>
        </authorList>
    </citation>
    <scope>NUCLEOTIDE SEQUENCE [LARGE SCALE GENOMIC DNA]</scope>
    <source>
        <strain evidence="4">R1</strain>
        <tissue evidence="4">Leaf</tissue>
    </source>
</reference>